<dbReference type="Gene3D" id="3.50.50.60">
    <property type="entry name" value="FAD/NAD(P)-binding domain"/>
    <property type="match status" value="2"/>
</dbReference>
<dbReference type="PANTHER" id="PTHR42784:SF1">
    <property type="entry name" value="PYRANOSE 2-OXIDASE"/>
    <property type="match status" value="1"/>
</dbReference>
<accession>A0A838L9M0</accession>
<keyword evidence="5" id="KW-0560">Oxidoreductase</keyword>
<protein>
    <submittedName>
        <fullName evidence="7">GMC family oxidoreductase</fullName>
    </submittedName>
</protein>
<dbReference type="InterPro" id="IPR007867">
    <property type="entry name" value="GMC_OxRtase_C"/>
</dbReference>
<dbReference type="SUPFAM" id="SSF51905">
    <property type="entry name" value="FAD/NAD(P)-binding domain"/>
    <property type="match status" value="1"/>
</dbReference>
<name>A0A838L9M0_9SPHN</name>
<comment type="caution">
    <text evidence="7">The sequence shown here is derived from an EMBL/GenBank/DDBJ whole genome shotgun (WGS) entry which is preliminary data.</text>
</comment>
<comment type="similarity">
    <text evidence="2">Belongs to the GMC oxidoreductase family.</text>
</comment>
<dbReference type="InterPro" id="IPR051473">
    <property type="entry name" value="P2Ox-like"/>
</dbReference>
<dbReference type="Pfam" id="PF05199">
    <property type="entry name" value="GMC_oxred_C"/>
    <property type="match status" value="1"/>
</dbReference>
<dbReference type="RefSeq" id="WP_160363867.1">
    <property type="nucleotide sequence ID" value="NZ_JACEIB010000027.1"/>
</dbReference>
<dbReference type="AlphaFoldDB" id="A0A838L9M0"/>
<evidence type="ECO:0000256" key="3">
    <source>
        <dbReference type="ARBA" id="ARBA00022630"/>
    </source>
</evidence>
<sequence length="553" mass="60036">MLTDGIAGLEAAGHDLCIVGSGPVGLAIATDLARRGRRVLLLESGGDAADAQVQSLAAAGFTDARRHDDMSIATARRLGGTSNLWGARCLPFDPIDFEARDWVEARWPISHADYVPWIAPAVEATRSGAPFYREPIPGVALADDGFDCTTLERWANRQQAQIIHAEAIARDPKLDVRTHATLVDIAFAESGAVTHITVAHTKSGERVRLPVSMLVIAAGGVESARLLLAAQQQSPGRFGGEDGPLGRYYMGHVLGEIADIVLDGDLDRNFGFHVDAHGSYVRRRFTASAETQRAHRLLNTALWPIVPPISDPRHGSAILSLVYLAMSVGPLGRRLVAEAIRKLHVPAGPKRRLPHIANLATGMPAAAIFGVDFLRRRYDKSTRLPGFFVLNKAHRYGLQYHAEQAPRADSRVRLSGERDRLGLPSLHIDYRFCEQDADSVVRMHDLLEDWLVRSRIGRLEYRVPREARAARVLETAAHGTHQIGLVRMGANRSEGVVDGDLRCFDAPNLFVASTAVLPTSSQANPTLSAVALGLRLADRLAAEASRPLEVVGA</sequence>
<keyword evidence="3" id="KW-0285">Flavoprotein</keyword>
<evidence type="ECO:0000259" key="6">
    <source>
        <dbReference type="Pfam" id="PF05199"/>
    </source>
</evidence>
<dbReference type="InterPro" id="IPR036188">
    <property type="entry name" value="FAD/NAD-bd_sf"/>
</dbReference>
<dbReference type="PANTHER" id="PTHR42784">
    <property type="entry name" value="PYRANOSE 2-OXIDASE"/>
    <property type="match status" value="1"/>
</dbReference>
<dbReference type="EMBL" id="JACEIB010000027">
    <property type="protein sequence ID" value="MBA2935961.1"/>
    <property type="molecule type" value="Genomic_DNA"/>
</dbReference>
<evidence type="ECO:0000256" key="4">
    <source>
        <dbReference type="ARBA" id="ARBA00022827"/>
    </source>
</evidence>
<reference evidence="7 8" key="1">
    <citation type="submission" date="2020-07" db="EMBL/GenBank/DDBJ databases">
        <authorList>
            <person name="Sun Q."/>
        </authorList>
    </citation>
    <scope>NUCLEOTIDE SEQUENCE [LARGE SCALE GENOMIC DNA]</scope>
    <source>
        <strain evidence="7 8">CGMCC 1.13654</strain>
    </source>
</reference>
<evidence type="ECO:0000256" key="2">
    <source>
        <dbReference type="ARBA" id="ARBA00010790"/>
    </source>
</evidence>
<comment type="cofactor">
    <cofactor evidence="1">
        <name>FAD</name>
        <dbReference type="ChEBI" id="CHEBI:57692"/>
    </cofactor>
</comment>
<organism evidence="7 8">
    <name type="scientific">Sphingomonas chungangi</name>
    <dbReference type="NCBI Taxonomy" id="2683589"/>
    <lineage>
        <taxon>Bacteria</taxon>
        <taxon>Pseudomonadati</taxon>
        <taxon>Pseudomonadota</taxon>
        <taxon>Alphaproteobacteria</taxon>
        <taxon>Sphingomonadales</taxon>
        <taxon>Sphingomonadaceae</taxon>
        <taxon>Sphingomonas</taxon>
    </lineage>
</organism>
<evidence type="ECO:0000313" key="7">
    <source>
        <dbReference type="EMBL" id="MBA2935961.1"/>
    </source>
</evidence>
<dbReference type="Proteomes" id="UP000570166">
    <property type="component" value="Unassembled WGS sequence"/>
</dbReference>
<dbReference type="GO" id="GO:0016614">
    <property type="term" value="F:oxidoreductase activity, acting on CH-OH group of donors"/>
    <property type="evidence" value="ECO:0007669"/>
    <property type="project" value="InterPro"/>
</dbReference>
<proteinExistence type="inferred from homology"/>
<feature type="domain" description="Glucose-methanol-choline oxidoreductase C-terminal" evidence="6">
    <location>
        <begin position="406"/>
        <end position="533"/>
    </location>
</feature>
<evidence type="ECO:0000256" key="5">
    <source>
        <dbReference type="ARBA" id="ARBA00023002"/>
    </source>
</evidence>
<evidence type="ECO:0000256" key="1">
    <source>
        <dbReference type="ARBA" id="ARBA00001974"/>
    </source>
</evidence>
<keyword evidence="4" id="KW-0274">FAD</keyword>
<gene>
    <name evidence="7" type="ORF">HZF05_17920</name>
</gene>
<keyword evidence="8" id="KW-1185">Reference proteome</keyword>
<dbReference type="PRINTS" id="PR00420">
    <property type="entry name" value="RNGMNOXGNASE"/>
</dbReference>
<dbReference type="Pfam" id="PF13450">
    <property type="entry name" value="NAD_binding_8"/>
    <property type="match status" value="1"/>
</dbReference>
<evidence type="ECO:0000313" key="8">
    <source>
        <dbReference type="Proteomes" id="UP000570166"/>
    </source>
</evidence>